<dbReference type="PaxDb" id="35128-Thaps22692"/>
<dbReference type="AlphaFoldDB" id="B8C2N3"/>
<dbReference type="GO" id="GO:0061630">
    <property type="term" value="F:ubiquitin protein ligase activity"/>
    <property type="evidence" value="ECO:0000318"/>
    <property type="project" value="GO_Central"/>
</dbReference>
<dbReference type="HOGENOM" id="CLU_686058_0_0_1"/>
<dbReference type="SUPFAM" id="SSF57850">
    <property type="entry name" value="RING/U-box"/>
    <property type="match status" value="1"/>
</dbReference>
<dbReference type="Gene3D" id="3.30.40.10">
    <property type="entry name" value="Zinc/RING finger domain, C3HC4 (zinc finger)"/>
    <property type="match status" value="1"/>
</dbReference>
<evidence type="ECO:0000256" key="3">
    <source>
        <dbReference type="ARBA" id="ARBA00022833"/>
    </source>
</evidence>
<evidence type="ECO:0000256" key="4">
    <source>
        <dbReference type="PROSITE-ProRule" id="PRU00322"/>
    </source>
</evidence>
<dbReference type="GO" id="GO:0006511">
    <property type="term" value="P:ubiquitin-dependent protein catabolic process"/>
    <property type="evidence" value="ECO:0000318"/>
    <property type="project" value="GO_Central"/>
</dbReference>
<dbReference type="OMA" id="CCETINV"/>
<dbReference type="PANTHER" id="PTHR46400">
    <property type="entry name" value="RING/U-BOX SUPERFAMILY PROTEIN"/>
    <property type="match status" value="1"/>
</dbReference>
<dbReference type="Proteomes" id="UP000001449">
    <property type="component" value="Chromosome 5"/>
</dbReference>
<dbReference type="GO" id="GO:0005634">
    <property type="term" value="C:nucleus"/>
    <property type="evidence" value="ECO:0000318"/>
    <property type="project" value="GO_Central"/>
</dbReference>
<dbReference type="InterPro" id="IPR001876">
    <property type="entry name" value="Znf_RanBP2"/>
</dbReference>
<evidence type="ECO:0000313" key="9">
    <source>
        <dbReference type="Proteomes" id="UP000001449"/>
    </source>
</evidence>
<dbReference type="CDD" id="cd16454">
    <property type="entry name" value="RING-H2_PA-TM-RING"/>
    <property type="match status" value="1"/>
</dbReference>
<dbReference type="PROSITE" id="PS50089">
    <property type="entry name" value="ZF_RING_2"/>
    <property type="match status" value="1"/>
</dbReference>
<proteinExistence type="predicted"/>
<feature type="region of interest" description="Disordered" evidence="5">
    <location>
        <begin position="153"/>
        <end position="172"/>
    </location>
</feature>
<dbReference type="InterPro" id="IPR036443">
    <property type="entry name" value="Znf_RanBP2_sf"/>
</dbReference>
<dbReference type="SMART" id="SM00547">
    <property type="entry name" value="ZnF_RBZ"/>
    <property type="match status" value="1"/>
</dbReference>
<dbReference type="Gene3D" id="4.10.1060.10">
    <property type="entry name" value="Zinc finger, RanBP2-type"/>
    <property type="match status" value="1"/>
</dbReference>
<keyword evidence="3" id="KW-0862">Zinc</keyword>
<evidence type="ECO:0000259" key="7">
    <source>
        <dbReference type="PROSITE" id="PS50199"/>
    </source>
</evidence>
<gene>
    <name evidence="8" type="ORF">THAPSDRAFT_22692</name>
</gene>
<dbReference type="PANTHER" id="PTHR46400:SF5">
    <property type="entry name" value="RING-TYPE DOMAIN-CONTAINING PROTEIN"/>
    <property type="match status" value="1"/>
</dbReference>
<accession>B8C2N3</accession>
<feature type="region of interest" description="Disordered" evidence="5">
    <location>
        <begin position="1"/>
        <end position="22"/>
    </location>
</feature>
<keyword evidence="9" id="KW-1185">Reference proteome</keyword>
<evidence type="ECO:0000313" key="8">
    <source>
        <dbReference type="EMBL" id="EED92417.1"/>
    </source>
</evidence>
<dbReference type="STRING" id="35128.B8C2N3"/>
<dbReference type="SUPFAM" id="SSF90209">
    <property type="entry name" value="Ran binding protein zinc finger-like"/>
    <property type="match status" value="1"/>
</dbReference>
<reference evidence="8 9" key="1">
    <citation type="journal article" date="2004" name="Science">
        <title>The genome of the diatom Thalassiosira pseudonana: ecology, evolution, and metabolism.</title>
        <authorList>
            <person name="Armbrust E.V."/>
            <person name="Berges J.A."/>
            <person name="Bowler C."/>
            <person name="Green B.R."/>
            <person name="Martinez D."/>
            <person name="Putnam N.H."/>
            <person name="Zhou S."/>
            <person name="Allen A.E."/>
            <person name="Apt K.E."/>
            <person name="Bechner M."/>
            <person name="Brzezinski M.A."/>
            <person name="Chaal B.K."/>
            <person name="Chiovitti A."/>
            <person name="Davis A.K."/>
            <person name="Demarest M.S."/>
            <person name="Detter J.C."/>
            <person name="Glavina T."/>
            <person name="Goodstein D."/>
            <person name="Hadi M.Z."/>
            <person name="Hellsten U."/>
            <person name="Hildebrand M."/>
            <person name="Jenkins B.D."/>
            <person name="Jurka J."/>
            <person name="Kapitonov V.V."/>
            <person name="Kroger N."/>
            <person name="Lau W.W."/>
            <person name="Lane T.W."/>
            <person name="Larimer F.W."/>
            <person name="Lippmeier J.C."/>
            <person name="Lucas S."/>
            <person name="Medina M."/>
            <person name="Montsant A."/>
            <person name="Obornik M."/>
            <person name="Parker M.S."/>
            <person name="Palenik B."/>
            <person name="Pazour G.J."/>
            <person name="Richardson P.M."/>
            <person name="Rynearson T.A."/>
            <person name="Saito M.A."/>
            <person name="Schwartz D.C."/>
            <person name="Thamatrakoln K."/>
            <person name="Valentin K."/>
            <person name="Vardi A."/>
            <person name="Wilkerson F.P."/>
            <person name="Rokhsar D.S."/>
        </authorList>
    </citation>
    <scope>NUCLEOTIDE SEQUENCE [LARGE SCALE GENOMIC DNA]</scope>
    <source>
        <strain evidence="8 9">CCMP1335</strain>
    </source>
</reference>
<dbReference type="InterPro" id="IPR013083">
    <property type="entry name" value="Znf_RING/FYVE/PHD"/>
</dbReference>
<feature type="domain" description="RanBP2-type" evidence="7">
    <location>
        <begin position="79"/>
        <end position="108"/>
    </location>
</feature>
<dbReference type="eggNOG" id="KOG0800">
    <property type="taxonomic scope" value="Eukaryota"/>
</dbReference>
<dbReference type="RefSeq" id="XP_002290665.1">
    <property type="nucleotide sequence ID" value="XM_002290629.1"/>
</dbReference>
<feature type="region of interest" description="Disordered" evidence="5">
    <location>
        <begin position="108"/>
        <end position="130"/>
    </location>
</feature>
<organism evidence="8 9">
    <name type="scientific">Thalassiosira pseudonana</name>
    <name type="common">Marine diatom</name>
    <name type="synonym">Cyclotella nana</name>
    <dbReference type="NCBI Taxonomy" id="35128"/>
    <lineage>
        <taxon>Eukaryota</taxon>
        <taxon>Sar</taxon>
        <taxon>Stramenopiles</taxon>
        <taxon>Ochrophyta</taxon>
        <taxon>Bacillariophyta</taxon>
        <taxon>Coscinodiscophyceae</taxon>
        <taxon>Thalassiosirophycidae</taxon>
        <taxon>Thalassiosirales</taxon>
        <taxon>Thalassiosiraceae</taxon>
        <taxon>Thalassiosira</taxon>
    </lineage>
</organism>
<keyword evidence="2 4" id="KW-0863">Zinc-finger</keyword>
<evidence type="ECO:0000256" key="1">
    <source>
        <dbReference type="ARBA" id="ARBA00022723"/>
    </source>
</evidence>
<dbReference type="InParanoid" id="B8C2N3"/>
<dbReference type="PROSITE" id="PS01358">
    <property type="entry name" value="ZF_RANBP2_1"/>
    <property type="match status" value="1"/>
</dbReference>
<feature type="domain" description="RING-type" evidence="6">
    <location>
        <begin position="352"/>
        <end position="393"/>
    </location>
</feature>
<sequence length="402" mass="42636">MPRRNNREEEAVIDLASSSFDDEEDVVKIGEDTLLDGNSPNERRTQLRYNTHAAASSSAHRRDTTTSSSSSTATTNNTRRRQWSCSRCTLLNPNDQSICSACDHYNNDHNRSIPQRRNYSGSGMDESVYNDDDDDVVVVDVRSRRRVRTNAMMSGTSNRTSQQQHTASSNRSFEPSQLMGGGALMGGFLGAASSYASGTGVARGAMSGAVSGAVVAYGASRGGSSSSSAAAASASAAAASNGGWGRPRGNQHSNSMAAMGYVFRGDNNSNNNVNHILNQYLQSMGHSGFGGGGGYGGRGGENVDSMSYERLLEVFGDGNENRNLAATPSAISSLPFSKIDDPTKLPADKRECCICLEEFKTGDERTTLPCLHGFHRLCVTRWLGSNGTCPVCKTAVGGVGSS</sequence>
<keyword evidence="1" id="KW-0479">Metal-binding</keyword>
<dbReference type="GO" id="GO:0008270">
    <property type="term" value="F:zinc ion binding"/>
    <property type="evidence" value="ECO:0007669"/>
    <property type="project" value="UniProtKB-KW"/>
</dbReference>
<feature type="region of interest" description="Disordered" evidence="5">
    <location>
        <begin position="51"/>
        <end position="79"/>
    </location>
</feature>
<evidence type="ECO:0000256" key="5">
    <source>
        <dbReference type="SAM" id="MobiDB-lite"/>
    </source>
</evidence>
<dbReference type="GO" id="GO:0046621">
    <property type="term" value="P:negative regulation of organ growth"/>
    <property type="evidence" value="ECO:0007669"/>
    <property type="project" value="InterPro"/>
</dbReference>
<dbReference type="GeneID" id="7449623"/>
<name>B8C2N3_THAPS</name>
<reference evidence="8 9" key="2">
    <citation type="journal article" date="2008" name="Nature">
        <title>The Phaeodactylum genome reveals the evolutionary history of diatom genomes.</title>
        <authorList>
            <person name="Bowler C."/>
            <person name="Allen A.E."/>
            <person name="Badger J.H."/>
            <person name="Grimwood J."/>
            <person name="Jabbari K."/>
            <person name="Kuo A."/>
            <person name="Maheswari U."/>
            <person name="Martens C."/>
            <person name="Maumus F."/>
            <person name="Otillar R.P."/>
            <person name="Rayko E."/>
            <person name="Salamov A."/>
            <person name="Vandepoele K."/>
            <person name="Beszteri B."/>
            <person name="Gruber A."/>
            <person name="Heijde M."/>
            <person name="Katinka M."/>
            <person name="Mock T."/>
            <person name="Valentin K."/>
            <person name="Verret F."/>
            <person name="Berges J.A."/>
            <person name="Brownlee C."/>
            <person name="Cadoret J.P."/>
            <person name="Chiovitti A."/>
            <person name="Choi C.J."/>
            <person name="Coesel S."/>
            <person name="De Martino A."/>
            <person name="Detter J.C."/>
            <person name="Durkin C."/>
            <person name="Falciatore A."/>
            <person name="Fournet J."/>
            <person name="Haruta M."/>
            <person name="Huysman M.J."/>
            <person name="Jenkins B.D."/>
            <person name="Jiroutova K."/>
            <person name="Jorgensen R.E."/>
            <person name="Joubert Y."/>
            <person name="Kaplan A."/>
            <person name="Kroger N."/>
            <person name="Kroth P.G."/>
            <person name="La Roche J."/>
            <person name="Lindquist E."/>
            <person name="Lommer M."/>
            <person name="Martin-Jezequel V."/>
            <person name="Lopez P.J."/>
            <person name="Lucas S."/>
            <person name="Mangogna M."/>
            <person name="McGinnis K."/>
            <person name="Medlin L.K."/>
            <person name="Montsant A."/>
            <person name="Oudot-Le Secq M.P."/>
            <person name="Napoli C."/>
            <person name="Obornik M."/>
            <person name="Parker M.S."/>
            <person name="Petit J.L."/>
            <person name="Porcel B.M."/>
            <person name="Poulsen N."/>
            <person name="Robison M."/>
            <person name="Rychlewski L."/>
            <person name="Rynearson T.A."/>
            <person name="Schmutz J."/>
            <person name="Shapiro H."/>
            <person name="Siaut M."/>
            <person name="Stanley M."/>
            <person name="Sussman M.R."/>
            <person name="Taylor A.R."/>
            <person name="Vardi A."/>
            <person name="von Dassow P."/>
            <person name="Vyverman W."/>
            <person name="Willis A."/>
            <person name="Wyrwicz L.S."/>
            <person name="Rokhsar D.S."/>
            <person name="Weissenbach J."/>
            <person name="Armbrust E.V."/>
            <person name="Green B.R."/>
            <person name="Van de Peer Y."/>
            <person name="Grigoriev I.V."/>
        </authorList>
    </citation>
    <scope>NUCLEOTIDE SEQUENCE [LARGE SCALE GENOMIC DNA]</scope>
    <source>
        <strain evidence="8 9">CCMP1335</strain>
    </source>
</reference>
<dbReference type="EMBL" id="CM000642">
    <property type="protein sequence ID" value="EED92417.1"/>
    <property type="molecule type" value="Genomic_DNA"/>
</dbReference>
<evidence type="ECO:0000259" key="6">
    <source>
        <dbReference type="PROSITE" id="PS50089"/>
    </source>
</evidence>
<dbReference type="GO" id="GO:0016567">
    <property type="term" value="P:protein ubiquitination"/>
    <property type="evidence" value="ECO:0007669"/>
    <property type="project" value="InterPro"/>
</dbReference>
<dbReference type="Pfam" id="PF13639">
    <property type="entry name" value="zf-RING_2"/>
    <property type="match status" value="1"/>
</dbReference>
<dbReference type="InterPro" id="IPR033276">
    <property type="entry name" value="BB"/>
</dbReference>
<feature type="compositionally biased region" description="Polar residues" evidence="5">
    <location>
        <begin position="112"/>
        <end position="121"/>
    </location>
</feature>
<evidence type="ECO:0000256" key="2">
    <source>
        <dbReference type="ARBA" id="ARBA00022771"/>
    </source>
</evidence>
<dbReference type="InterPro" id="IPR001841">
    <property type="entry name" value="Znf_RING"/>
</dbReference>
<feature type="compositionally biased region" description="Basic and acidic residues" evidence="5">
    <location>
        <begin position="1"/>
        <end position="10"/>
    </location>
</feature>
<evidence type="ECO:0008006" key="10">
    <source>
        <dbReference type="Google" id="ProtNLM"/>
    </source>
</evidence>
<dbReference type="PROSITE" id="PS50199">
    <property type="entry name" value="ZF_RANBP2_2"/>
    <property type="match status" value="1"/>
</dbReference>
<dbReference type="KEGG" id="tps:THAPSDRAFT_22692"/>
<feature type="compositionally biased region" description="Low complexity" evidence="5">
    <location>
        <begin position="65"/>
        <end position="77"/>
    </location>
</feature>
<protein>
    <recommendedName>
        <fullName evidence="10">RING-type domain-containing protein</fullName>
    </recommendedName>
</protein>
<dbReference type="SMART" id="SM00184">
    <property type="entry name" value="RING"/>
    <property type="match status" value="1"/>
</dbReference>